<dbReference type="NCBIfam" id="TIGR03422">
    <property type="entry name" value="mito_frataxin"/>
    <property type="match status" value="1"/>
</dbReference>
<evidence type="ECO:0000256" key="11">
    <source>
        <dbReference type="ARBA" id="ARBA00023128"/>
    </source>
</evidence>
<dbReference type="PANTHER" id="PTHR16821:SF2">
    <property type="entry name" value="FRATAXIN, MITOCHONDRIAL"/>
    <property type="match status" value="1"/>
</dbReference>
<comment type="catalytic activity">
    <reaction evidence="12">
        <text>4 Fe(2+) + O2 + 4 H(+) = 4 Fe(3+) + 2 H2O</text>
        <dbReference type="Rhea" id="RHEA:11148"/>
        <dbReference type="ChEBI" id="CHEBI:15377"/>
        <dbReference type="ChEBI" id="CHEBI:15378"/>
        <dbReference type="ChEBI" id="CHEBI:15379"/>
        <dbReference type="ChEBI" id="CHEBI:29033"/>
        <dbReference type="ChEBI" id="CHEBI:29034"/>
        <dbReference type="EC" id="1.16.3.1"/>
    </reaction>
</comment>
<dbReference type="GO" id="GO:0008199">
    <property type="term" value="F:ferric iron binding"/>
    <property type="evidence" value="ECO:0007669"/>
    <property type="project" value="InterPro"/>
</dbReference>
<evidence type="ECO:0000256" key="7">
    <source>
        <dbReference type="ARBA" id="ARBA00022946"/>
    </source>
</evidence>
<evidence type="ECO:0000313" key="13">
    <source>
        <dbReference type="EMBL" id="CDS24551.1"/>
    </source>
</evidence>
<evidence type="ECO:0000256" key="3">
    <source>
        <dbReference type="ARBA" id="ARBA00013107"/>
    </source>
</evidence>
<reference evidence="13" key="2">
    <citation type="submission" date="2014-06" db="EMBL/GenBank/DDBJ databases">
        <authorList>
            <person name="Aslett M."/>
        </authorList>
    </citation>
    <scope>NUCLEOTIDE SEQUENCE</scope>
</reference>
<dbReference type="Pfam" id="PF01491">
    <property type="entry name" value="Frataxin_Cyay"/>
    <property type="match status" value="1"/>
</dbReference>
<evidence type="ECO:0000256" key="6">
    <source>
        <dbReference type="ARBA" id="ARBA00022496"/>
    </source>
</evidence>
<dbReference type="GO" id="GO:0004322">
    <property type="term" value="F:ferroxidase activity"/>
    <property type="evidence" value="ECO:0007669"/>
    <property type="project" value="UniProtKB-EC"/>
</dbReference>
<name>A0A068WWM8_ECHGR</name>
<keyword evidence="4" id="KW-0409">Iron storage</keyword>
<dbReference type="PRINTS" id="PR00904">
    <property type="entry name" value="FRATAXIN"/>
</dbReference>
<keyword evidence="8" id="KW-0560">Oxidoreductase</keyword>
<dbReference type="GO" id="GO:0034986">
    <property type="term" value="F:iron chaperone activity"/>
    <property type="evidence" value="ECO:0007669"/>
    <property type="project" value="TreeGrafter"/>
</dbReference>
<dbReference type="OrthoDB" id="1897642at2759"/>
<dbReference type="Gene3D" id="3.30.920.10">
    <property type="entry name" value="Frataxin/CyaY"/>
    <property type="match status" value="1"/>
</dbReference>
<dbReference type="WBParaSite" id="EgrG_000303300">
    <property type="protein sequence ID" value="EgrG_000303300"/>
    <property type="gene ID" value="EgrG_000303300"/>
</dbReference>
<evidence type="ECO:0000256" key="1">
    <source>
        <dbReference type="ARBA" id="ARBA00004173"/>
    </source>
</evidence>
<dbReference type="NCBIfam" id="TIGR03421">
    <property type="entry name" value="FeS_CyaY"/>
    <property type="match status" value="1"/>
</dbReference>
<dbReference type="Proteomes" id="UP000492820">
    <property type="component" value="Unassembled WGS sequence"/>
</dbReference>
<dbReference type="InterPro" id="IPR002908">
    <property type="entry name" value="Frataxin/CyaY"/>
</dbReference>
<dbReference type="InterPro" id="IPR020895">
    <property type="entry name" value="Frataxin_CS"/>
</dbReference>
<evidence type="ECO:0000256" key="5">
    <source>
        <dbReference type="ARBA" id="ARBA00022448"/>
    </source>
</evidence>
<dbReference type="GO" id="GO:0016226">
    <property type="term" value="P:iron-sulfur cluster assembly"/>
    <property type="evidence" value="ECO:0007669"/>
    <property type="project" value="InterPro"/>
</dbReference>
<dbReference type="AlphaFoldDB" id="A0A068WWM8"/>
<dbReference type="EC" id="1.16.3.1" evidence="3"/>
<evidence type="ECO:0000256" key="8">
    <source>
        <dbReference type="ARBA" id="ARBA00023002"/>
    </source>
</evidence>
<reference evidence="15" key="3">
    <citation type="submission" date="2020-10" db="UniProtKB">
        <authorList>
            <consortium name="WormBaseParasite"/>
        </authorList>
    </citation>
    <scope>IDENTIFICATION</scope>
</reference>
<dbReference type="GO" id="GO:0006826">
    <property type="term" value="P:iron ion transport"/>
    <property type="evidence" value="ECO:0007669"/>
    <property type="project" value="UniProtKB-KW"/>
</dbReference>
<dbReference type="GO" id="GO:0051537">
    <property type="term" value="F:2 iron, 2 sulfur cluster binding"/>
    <property type="evidence" value="ECO:0007669"/>
    <property type="project" value="TreeGrafter"/>
</dbReference>
<dbReference type="PROSITE" id="PS50810">
    <property type="entry name" value="FRATAXIN_2"/>
    <property type="match status" value="1"/>
</dbReference>
<reference evidence="13 14" key="1">
    <citation type="journal article" date="2013" name="Nature">
        <title>The genomes of four tapeworm species reveal adaptations to parasitism.</title>
        <authorList>
            <person name="Tsai I.J."/>
            <person name="Zarowiecki M."/>
            <person name="Holroyd N."/>
            <person name="Garciarrubio A."/>
            <person name="Sanchez-Flores A."/>
            <person name="Brooks K.L."/>
            <person name="Tracey A."/>
            <person name="Bobes R.J."/>
            <person name="Fragoso G."/>
            <person name="Sciutto E."/>
            <person name="Aslett M."/>
            <person name="Beasley H."/>
            <person name="Bennett H.M."/>
            <person name="Cai J."/>
            <person name="Camicia F."/>
            <person name="Clark R."/>
            <person name="Cucher M."/>
            <person name="De Silva N."/>
            <person name="Day T.A."/>
            <person name="Deplazes P."/>
            <person name="Estrada K."/>
            <person name="Fernandez C."/>
            <person name="Holland P.W."/>
            <person name="Hou J."/>
            <person name="Hu S."/>
            <person name="Huckvale T."/>
            <person name="Hung S.S."/>
            <person name="Kamenetzky L."/>
            <person name="Keane J.A."/>
            <person name="Kiss F."/>
            <person name="Koziol U."/>
            <person name="Lambert O."/>
            <person name="Liu K."/>
            <person name="Luo X."/>
            <person name="Luo Y."/>
            <person name="Macchiaroli N."/>
            <person name="Nichol S."/>
            <person name="Paps J."/>
            <person name="Parkinson J."/>
            <person name="Pouchkina-Stantcheva N."/>
            <person name="Riddiford N."/>
            <person name="Rosenzvit M."/>
            <person name="Salinas G."/>
            <person name="Wasmuth J.D."/>
            <person name="Zamanian M."/>
            <person name="Zheng Y."/>
            <person name="Cai X."/>
            <person name="Soberon X."/>
            <person name="Olson P.D."/>
            <person name="Laclette J.P."/>
            <person name="Brehm K."/>
            <person name="Berriman M."/>
            <person name="Garciarrubio A."/>
            <person name="Bobes R.J."/>
            <person name="Fragoso G."/>
            <person name="Sanchez-Flores A."/>
            <person name="Estrada K."/>
            <person name="Cevallos M.A."/>
            <person name="Morett E."/>
            <person name="Gonzalez V."/>
            <person name="Portillo T."/>
            <person name="Ochoa-Leyva A."/>
            <person name="Jose M.V."/>
            <person name="Sciutto E."/>
            <person name="Landa A."/>
            <person name="Jimenez L."/>
            <person name="Valdes V."/>
            <person name="Carrero J.C."/>
            <person name="Larralde C."/>
            <person name="Morales-Montor J."/>
            <person name="Limon-Lason J."/>
            <person name="Soberon X."/>
            <person name="Laclette J.P."/>
        </authorList>
    </citation>
    <scope>NUCLEOTIDE SEQUENCE [LARGE SCALE GENOMIC DNA]</scope>
</reference>
<evidence type="ECO:0000256" key="9">
    <source>
        <dbReference type="ARBA" id="ARBA00023004"/>
    </source>
</evidence>
<dbReference type="EMBL" id="LK028609">
    <property type="protein sequence ID" value="CDS24551.1"/>
    <property type="molecule type" value="Genomic_DNA"/>
</dbReference>
<organism evidence="13">
    <name type="scientific">Echinococcus granulosus</name>
    <name type="common">Hydatid tapeworm</name>
    <dbReference type="NCBI Taxonomy" id="6210"/>
    <lineage>
        <taxon>Eukaryota</taxon>
        <taxon>Metazoa</taxon>
        <taxon>Spiralia</taxon>
        <taxon>Lophotrochozoa</taxon>
        <taxon>Platyhelminthes</taxon>
        <taxon>Cestoda</taxon>
        <taxon>Eucestoda</taxon>
        <taxon>Cyclophyllidea</taxon>
        <taxon>Taeniidae</taxon>
        <taxon>Echinococcus</taxon>
        <taxon>Echinococcus granulosus group</taxon>
    </lineage>
</organism>
<keyword evidence="5" id="KW-0813">Transport</keyword>
<evidence type="ECO:0000313" key="14">
    <source>
        <dbReference type="Proteomes" id="UP000492820"/>
    </source>
</evidence>
<evidence type="ECO:0000256" key="4">
    <source>
        <dbReference type="ARBA" id="ARBA00022434"/>
    </source>
</evidence>
<dbReference type="GO" id="GO:0005739">
    <property type="term" value="C:mitochondrion"/>
    <property type="evidence" value="ECO:0007669"/>
    <property type="project" value="UniProtKB-SubCell"/>
</dbReference>
<dbReference type="SUPFAM" id="SSF55387">
    <property type="entry name" value="Frataxin/Nqo15-like"/>
    <property type="match status" value="1"/>
</dbReference>
<sequence length="190" mass="21460">MGAFCLRVSILPMSTSATNLARFFLRSGRSTSQKFPTSYLLTQGYFGYVDTAPCIKYATLPPVTTSNTSNLSCTEFKQLSEHVLEYLTNAFEDLSDNFDLGSEYDVSYSDGVLTIKFGSRHGTYVLNKQTPNKQIWLSSPKSGPKRYDYNPSNGSWIYRHDQSDLFQLLSSEISEILQANIVFKKPRLDL</sequence>
<keyword evidence="6" id="KW-0410">Iron transport</keyword>
<dbReference type="GO" id="GO:0006879">
    <property type="term" value="P:intracellular iron ion homeostasis"/>
    <property type="evidence" value="ECO:0007669"/>
    <property type="project" value="UniProtKB-KW"/>
</dbReference>
<dbReference type="SMART" id="SM01219">
    <property type="entry name" value="Frataxin_Cyay"/>
    <property type="match status" value="1"/>
</dbReference>
<proteinExistence type="inferred from homology"/>
<dbReference type="CDD" id="cd00503">
    <property type="entry name" value="Frataxin"/>
    <property type="match status" value="1"/>
</dbReference>
<keyword evidence="10" id="KW-0406">Ion transport</keyword>
<keyword evidence="9" id="KW-0408">Iron</keyword>
<keyword evidence="7" id="KW-0809">Transit peptide</keyword>
<dbReference type="InterPro" id="IPR017789">
    <property type="entry name" value="Frataxin"/>
</dbReference>
<evidence type="ECO:0000256" key="2">
    <source>
        <dbReference type="ARBA" id="ARBA00008183"/>
    </source>
</evidence>
<accession>A0A068WWM8</accession>
<evidence type="ECO:0000256" key="10">
    <source>
        <dbReference type="ARBA" id="ARBA00023065"/>
    </source>
</evidence>
<gene>
    <name evidence="15" type="primary">EGR_07948</name>
    <name evidence="13" type="ORF">EgrG_000303300</name>
</gene>
<dbReference type="PROSITE" id="PS01344">
    <property type="entry name" value="FRATAXIN_1"/>
    <property type="match status" value="1"/>
</dbReference>
<protein>
    <recommendedName>
        <fullName evidence="3">ferroxidase</fullName>
        <ecNumber evidence="3">1.16.3.1</ecNumber>
    </recommendedName>
</protein>
<evidence type="ECO:0000313" key="15">
    <source>
        <dbReference type="WBParaSite" id="EgrG_000303300"/>
    </source>
</evidence>
<dbReference type="InterPro" id="IPR036524">
    <property type="entry name" value="Frataxin/CyaY_sf"/>
</dbReference>
<comment type="similarity">
    <text evidence="2">Belongs to the frataxin family.</text>
</comment>
<dbReference type="GO" id="GO:0008198">
    <property type="term" value="F:ferrous iron binding"/>
    <property type="evidence" value="ECO:0007669"/>
    <property type="project" value="TreeGrafter"/>
</dbReference>
<comment type="subcellular location">
    <subcellularLocation>
        <location evidence="1">Mitochondrion</location>
    </subcellularLocation>
</comment>
<keyword evidence="11" id="KW-0496">Mitochondrion</keyword>
<dbReference type="PANTHER" id="PTHR16821">
    <property type="entry name" value="FRATAXIN"/>
    <property type="match status" value="1"/>
</dbReference>
<evidence type="ECO:0000256" key="12">
    <source>
        <dbReference type="ARBA" id="ARBA00047990"/>
    </source>
</evidence>